<dbReference type="Proteomes" id="UP000472277">
    <property type="component" value="Chromosome 21"/>
</dbReference>
<dbReference type="Gene3D" id="2.60.40.10">
    <property type="entry name" value="Immunoglobulins"/>
    <property type="match status" value="1"/>
</dbReference>
<accession>A0A674F3H1</accession>
<evidence type="ECO:0000313" key="3">
    <source>
        <dbReference type="Proteomes" id="UP000472277"/>
    </source>
</evidence>
<dbReference type="InterPro" id="IPR036179">
    <property type="entry name" value="Ig-like_dom_sf"/>
</dbReference>
<dbReference type="InParanoid" id="A0A674F3H1"/>
<dbReference type="SUPFAM" id="SSF48726">
    <property type="entry name" value="Immunoglobulin"/>
    <property type="match status" value="1"/>
</dbReference>
<dbReference type="AlphaFoldDB" id="A0A674F3H1"/>
<sequence length="113" mass="13059">MTGKRESHETEKHCTKTTRHSALYCCAGTSTLVQEGRNVHLSCKYDGIVYNLQWYRQYSRSQPEFLLYITPNGSPDVTDSALYYYAMKTTVTGNCDTVQKPWEETDILYDILK</sequence>
<feature type="domain" description="Immunoglobulin V-set" evidence="1">
    <location>
        <begin position="30"/>
        <end position="83"/>
    </location>
</feature>
<evidence type="ECO:0000313" key="2">
    <source>
        <dbReference type="Ensembl" id="ENSSTUP00000115096.1"/>
    </source>
</evidence>
<name>A0A674F3H1_SALTR</name>
<dbReference type="Ensembl" id="ENSSTUT00000123143.1">
    <property type="protein sequence ID" value="ENSSTUP00000115096.1"/>
    <property type="gene ID" value="ENSSTUG00000050718.1"/>
</dbReference>
<protein>
    <recommendedName>
        <fullName evidence="1">Immunoglobulin V-set domain-containing protein</fullName>
    </recommendedName>
</protein>
<dbReference type="GeneTree" id="ENSGT01150000288670"/>
<dbReference type="InterPro" id="IPR013783">
    <property type="entry name" value="Ig-like_fold"/>
</dbReference>
<reference evidence="2" key="2">
    <citation type="submission" date="2025-09" db="UniProtKB">
        <authorList>
            <consortium name="Ensembl"/>
        </authorList>
    </citation>
    <scope>IDENTIFICATION</scope>
</reference>
<evidence type="ECO:0000259" key="1">
    <source>
        <dbReference type="Pfam" id="PF07686"/>
    </source>
</evidence>
<dbReference type="InterPro" id="IPR013106">
    <property type="entry name" value="Ig_V-set"/>
</dbReference>
<dbReference type="Pfam" id="PF07686">
    <property type="entry name" value="V-set"/>
    <property type="match status" value="1"/>
</dbReference>
<organism evidence="2 3">
    <name type="scientific">Salmo trutta</name>
    <name type="common">Brown trout</name>
    <dbReference type="NCBI Taxonomy" id="8032"/>
    <lineage>
        <taxon>Eukaryota</taxon>
        <taxon>Metazoa</taxon>
        <taxon>Chordata</taxon>
        <taxon>Craniata</taxon>
        <taxon>Vertebrata</taxon>
        <taxon>Euteleostomi</taxon>
        <taxon>Actinopterygii</taxon>
        <taxon>Neopterygii</taxon>
        <taxon>Teleostei</taxon>
        <taxon>Protacanthopterygii</taxon>
        <taxon>Salmoniformes</taxon>
        <taxon>Salmonidae</taxon>
        <taxon>Salmoninae</taxon>
        <taxon>Salmo</taxon>
    </lineage>
</organism>
<keyword evidence="3" id="KW-1185">Reference proteome</keyword>
<reference evidence="2" key="1">
    <citation type="submission" date="2025-08" db="UniProtKB">
        <authorList>
            <consortium name="Ensembl"/>
        </authorList>
    </citation>
    <scope>IDENTIFICATION</scope>
</reference>
<proteinExistence type="predicted"/>